<name>A0A1Y1UBH5_9TREE</name>
<protein>
    <submittedName>
        <fullName evidence="7">Dihydrodipicolinate synthase</fullName>
    </submittedName>
</protein>
<dbReference type="Pfam" id="PF00701">
    <property type="entry name" value="DHDPS"/>
    <property type="match status" value="1"/>
</dbReference>
<evidence type="ECO:0000313" key="8">
    <source>
        <dbReference type="Proteomes" id="UP000193218"/>
    </source>
</evidence>
<feature type="region of interest" description="Disordered" evidence="6">
    <location>
        <begin position="1"/>
        <end position="32"/>
    </location>
</feature>
<dbReference type="InParanoid" id="A0A1Y1UBH5"/>
<evidence type="ECO:0000256" key="4">
    <source>
        <dbReference type="PIRSR" id="PIRSR001365-1"/>
    </source>
</evidence>
<feature type="active site" description="Schiff-base intermediate with substrate" evidence="4">
    <location>
        <position position="183"/>
    </location>
</feature>
<keyword evidence="8" id="KW-1185">Reference proteome</keyword>
<organism evidence="7 8">
    <name type="scientific">Kockovaella imperatae</name>
    <dbReference type="NCBI Taxonomy" id="4999"/>
    <lineage>
        <taxon>Eukaryota</taxon>
        <taxon>Fungi</taxon>
        <taxon>Dikarya</taxon>
        <taxon>Basidiomycota</taxon>
        <taxon>Agaricomycotina</taxon>
        <taxon>Tremellomycetes</taxon>
        <taxon>Tremellales</taxon>
        <taxon>Cuniculitremaceae</taxon>
        <taxon>Kockovaella</taxon>
    </lineage>
</organism>
<dbReference type="STRING" id="4999.A0A1Y1UBH5"/>
<dbReference type="InterPro" id="IPR002220">
    <property type="entry name" value="DapA-like"/>
</dbReference>
<feature type="binding site" evidence="5">
    <location>
        <position position="243"/>
    </location>
    <ligand>
        <name>pyruvate</name>
        <dbReference type="ChEBI" id="CHEBI:15361"/>
    </ligand>
</feature>
<proteinExistence type="inferred from homology"/>
<evidence type="ECO:0000256" key="6">
    <source>
        <dbReference type="SAM" id="MobiDB-lite"/>
    </source>
</evidence>
<evidence type="ECO:0000256" key="5">
    <source>
        <dbReference type="PIRSR" id="PIRSR001365-2"/>
    </source>
</evidence>
<dbReference type="GeneID" id="33555628"/>
<dbReference type="RefSeq" id="XP_021869583.1">
    <property type="nucleotide sequence ID" value="XM_022013820.1"/>
</dbReference>
<feature type="active site" description="Proton donor/acceptor" evidence="4">
    <location>
        <position position="154"/>
    </location>
</feature>
<sequence length="343" mass="36619">MTQSNGSSHAQPKWPNGPGVPLTTPFKPGNDEIDHEALASQVVRCAKAGLSIVLMGTTGEASMMSNAERKAAAATGRKALDEAGLKDAPLCVGTGGGSAQTTIELCKEAAEAGASHALVICPGYFAFAMGQQRQAILGFFKAVFDKSPIPVMIYNFPGAASGIDLTAEEICELAEHPNCFGVKLTCGNIGKGTRVALYTSSPEFLKRRGEVLKKHTETGQFQIGPGFVDTLLPALTARHTMCITSTGCLFPKTIRKLYLTAVKGLEGDMKSFQEARVLQDRLARADGISVATSFVGNKFFLDHYISKGLGGECRLPLAPITDATKKRVIEEFAEDWEFEQSLP</sequence>
<dbReference type="PRINTS" id="PR00146">
    <property type="entry name" value="DHPICSNTHASE"/>
</dbReference>
<evidence type="ECO:0000256" key="2">
    <source>
        <dbReference type="ARBA" id="ARBA00023270"/>
    </source>
</evidence>
<dbReference type="InterPro" id="IPR013785">
    <property type="entry name" value="Aldolase_TIM"/>
</dbReference>
<reference evidence="7 8" key="1">
    <citation type="submission" date="2017-03" db="EMBL/GenBank/DDBJ databases">
        <title>Widespread Adenine N6-methylation of Active Genes in Fungi.</title>
        <authorList>
            <consortium name="DOE Joint Genome Institute"/>
            <person name="Mondo S.J."/>
            <person name="Dannebaum R.O."/>
            <person name="Kuo R.C."/>
            <person name="Louie K.B."/>
            <person name="Bewick A.J."/>
            <person name="Labutti K."/>
            <person name="Haridas S."/>
            <person name="Kuo A."/>
            <person name="Salamov A."/>
            <person name="Ahrendt S.R."/>
            <person name="Lau R."/>
            <person name="Bowen B.P."/>
            <person name="Lipzen A."/>
            <person name="Sullivan W."/>
            <person name="Andreopoulos W.B."/>
            <person name="Clum A."/>
            <person name="Lindquist E."/>
            <person name="Daum C."/>
            <person name="Northen T.R."/>
            <person name="Ramamoorthy G."/>
            <person name="Schmitz R.J."/>
            <person name="Gryganskyi A."/>
            <person name="Culley D."/>
            <person name="Magnuson J."/>
            <person name="James T.Y."/>
            <person name="O'Malley M.A."/>
            <person name="Stajich J.E."/>
            <person name="Spatafora J.W."/>
            <person name="Visel A."/>
            <person name="Grigoriev I.V."/>
        </authorList>
    </citation>
    <scope>NUCLEOTIDE SEQUENCE [LARGE SCALE GENOMIC DNA]</scope>
    <source>
        <strain evidence="7 8">NRRL Y-17943</strain>
    </source>
</reference>
<dbReference type="EMBL" id="NBSH01000011">
    <property type="protein sequence ID" value="ORX35393.1"/>
    <property type="molecule type" value="Genomic_DNA"/>
</dbReference>
<evidence type="ECO:0000256" key="3">
    <source>
        <dbReference type="PIRNR" id="PIRNR001365"/>
    </source>
</evidence>
<dbReference type="PIRSF" id="PIRSF001365">
    <property type="entry name" value="DHDPS"/>
    <property type="match status" value="1"/>
</dbReference>
<dbReference type="PANTHER" id="PTHR12128:SF66">
    <property type="entry name" value="4-HYDROXY-2-OXOGLUTARATE ALDOLASE, MITOCHONDRIAL"/>
    <property type="match status" value="1"/>
</dbReference>
<evidence type="ECO:0000313" key="7">
    <source>
        <dbReference type="EMBL" id="ORX35393.1"/>
    </source>
</evidence>
<dbReference type="Proteomes" id="UP000193218">
    <property type="component" value="Unassembled WGS sequence"/>
</dbReference>
<dbReference type="InterPro" id="IPR020624">
    <property type="entry name" value="Schiff_base-form_aldolases_CS"/>
</dbReference>
<dbReference type="CDD" id="cd00408">
    <property type="entry name" value="DHDPS-like"/>
    <property type="match status" value="1"/>
</dbReference>
<accession>A0A1Y1UBH5</accession>
<comment type="caution">
    <text evidence="7">The sequence shown here is derived from an EMBL/GenBank/DDBJ whole genome shotgun (WGS) entry which is preliminary data.</text>
</comment>
<dbReference type="SUPFAM" id="SSF51569">
    <property type="entry name" value="Aldolase"/>
    <property type="match status" value="1"/>
</dbReference>
<keyword evidence="1 3" id="KW-0456">Lyase</keyword>
<comment type="similarity">
    <text evidence="3">Belongs to the DapA family.</text>
</comment>
<dbReference type="AlphaFoldDB" id="A0A1Y1UBH5"/>
<dbReference type="SMART" id="SM01130">
    <property type="entry name" value="DHDPS"/>
    <property type="match status" value="1"/>
</dbReference>
<feature type="compositionally biased region" description="Polar residues" evidence="6">
    <location>
        <begin position="1"/>
        <end position="10"/>
    </location>
</feature>
<evidence type="ECO:0000256" key="1">
    <source>
        <dbReference type="ARBA" id="ARBA00023239"/>
    </source>
</evidence>
<dbReference type="OrthoDB" id="191315at2759"/>
<feature type="binding site" evidence="5">
    <location>
        <position position="58"/>
    </location>
    <ligand>
        <name>pyruvate</name>
        <dbReference type="ChEBI" id="CHEBI:15361"/>
    </ligand>
</feature>
<dbReference type="Gene3D" id="3.20.20.70">
    <property type="entry name" value="Aldolase class I"/>
    <property type="match status" value="1"/>
</dbReference>
<dbReference type="GO" id="GO:0008840">
    <property type="term" value="F:4-hydroxy-tetrahydrodipicolinate synthase activity"/>
    <property type="evidence" value="ECO:0007669"/>
    <property type="project" value="TreeGrafter"/>
</dbReference>
<keyword evidence="2" id="KW-0704">Schiff base</keyword>
<gene>
    <name evidence="7" type="ORF">BD324DRAFT_593067</name>
</gene>
<dbReference type="PROSITE" id="PS00665">
    <property type="entry name" value="DHDPS_1"/>
    <property type="match status" value="1"/>
</dbReference>
<dbReference type="PANTHER" id="PTHR12128">
    <property type="entry name" value="DIHYDRODIPICOLINATE SYNTHASE"/>
    <property type="match status" value="1"/>
</dbReference>